<gene>
    <name evidence="2" type="ORF">Amme_006_041</name>
</gene>
<dbReference type="AlphaFoldDB" id="A0A023D221"/>
<dbReference type="Proteomes" id="UP000019760">
    <property type="component" value="Unassembled WGS sequence"/>
</dbReference>
<dbReference type="EMBL" id="BAND01000006">
    <property type="protein sequence ID" value="GAJ27810.1"/>
    <property type="molecule type" value="Genomic_DNA"/>
</dbReference>
<evidence type="ECO:0000313" key="2">
    <source>
        <dbReference type="EMBL" id="GAJ27810.1"/>
    </source>
</evidence>
<reference evidence="3" key="1">
    <citation type="journal article" date="2014" name="FEMS Microbiol. Lett.">
        <title>Draft Genomic DNA Sequence of the Facultatively Methylotrophic Bacterium Acidomonas methanolica type strain MB58.</title>
        <authorList>
            <person name="Higashiura N."/>
            <person name="Hadano H."/>
            <person name="Hirakawa H."/>
            <person name="Matsutani M."/>
            <person name="Takabe S."/>
            <person name="Matsushita K."/>
            <person name="Azuma Y."/>
        </authorList>
    </citation>
    <scope>NUCLEOTIDE SEQUENCE [LARGE SCALE GENOMIC DNA]</scope>
    <source>
        <strain evidence="3">MB58</strain>
    </source>
</reference>
<evidence type="ECO:0000259" key="1">
    <source>
        <dbReference type="PROSITE" id="PS51352"/>
    </source>
</evidence>
<dbReference type="OrthoDB" id="462848at2"/>
<evidence type="ECO:0000313" key="3">
    <source>
        <dbReference type="Proteomes" id="UP000019760"/>
    </source>
</evidence>
<dbReference type="InterPro" id="IPR013766">
    <property type="entry name" value="Thioredoxin_domain"/>
</dbReference>
<accession>A0A023D221</accession>
<sequence length="182" mass="19062">MFLALLISQCVLVVILLGFGVVLLALARQVGVLHERLMPLDTSDKEPAVKPGHALPRMTLQGIGGPPVRIGEPLAPGRRQLLLFVAPDCPICKRVLPSALDLGESGAAELVVVGDGPAPELAEFAKTQIRGRAPLTAAAELGLVLQIDRLPYAAVIDDRGTLAARGLVNNGAHLEALLRDAA</sequence>
<keyword evidence="3" id="KW-1185">Reference proteome</keyword>
<dbReference type="Gene3D" id="3.40.30.10">
    <property type="entry name" value="Glutaredoxin"/>
    <property type="match status" value="1"/>
</dbReference>
<dbReference type="SUPFAM" id="SSF52833">
    <property type="entry name" value="Thioredoxin-like"/>
    <property type="match status" value="1"/>
</dbReference>
<name>A0A023D221_ACIMT</name>
<protein>
    <recommendedName>
        <fullName evidence="1">Thioredoxin domain-containing protein</fullName>
    </recommendedName>
</protein>
<organism evidence="2 3">
    <name type="scientific">Acidomonas methanolica NBRC 104435</name>
    <dbReference type="NCBI Taxonomy" id="1231351"/>
    <lineage>
        <taxon>Bacteria</taxon>
        <taxon>Pseudomonadati</taxon>
        <taxon>Pseudomonadota</taxon>
        <taxon>Alphaproteobacteria</taxon>
        <taxon>Acetobacterales</taxon>
        <taxon>Acetobacteraceae</taxon>
        <taxon>Acidomonas</taxon>
    </lineage>
</organism>
<feature type="domain" description="Thioredoxin" evidence="1">
    <location>
        <begin position="49"/>
        <end position="182"/>
    </location>
</feature>
<dbReference type="RefSeq" id="WP_042055653.1">
    <property type="nucleotide sequence ID" value="NZ_BAND01000006.1"/>
</dbReference>
<dbReference type="InterPro" id="IPR036249">
    <property type="entry name" value="Thioredoxin-like_sf"/>
</dbReference>
<proteinExistence type="predicted"/>
<comment type="caution">
    <text evidence="2">The sequence shown here is derived from an EMBL/GenBank/DDBJ whole genome shotgun (WGS) entry which is preliminary data.</text>
</comment>
<reference evidence="2 3" key="2">
    <citation type="journal article" date="2014" name="FEMS Microbiol. Lett.">
        <title>Draft genomic DNA sequence of the facultatively methylotrophic bacterium Acidomonas methanolica type strain MB58.</title>
        <authorList>
            <person name="Higashiura N."/>
            <person name="Hadano H."/>
            <person name="Hirakawa H."/>
            <person name="Matsutani M."/>
            <person name="Takabe S."/>
            <person name="Matsushita K."/>
            <person name="Azuma Y."/>
        </authorList>
    </citation>
    <scope>NUCLEOTIDE SEQUENCE [LARGE SCALE GENOMIC DNA]</scope>
    <source>
        <strain evidence="2 3">MB58</strain>
    </source>
</reference>
<dbReference type="PROSITE" id="PS51352">
    <property type="entry name" value="THIOREDOXIN_2"/>
    <property type="match status" value="1"/>
</dbReference>